<dbReference type="InterPro" id="IPR002104">
    <property type="entry name" value="Integrase_catalytic"/>
</dbReference>
<keyword evidence="1" id="KW-0233">DNA recombination</keyword>
<dbReference type="PANTHER" id="PTHR33480:SF1">
    <property type="entry name" value="TYR RECOMBINASE DOMAIN-CONTAINING PROTEIN"/>
    <property type="match status" value="1"/>
</dbReference>
<feature type="region of interest" description="Disordered" evidence="2">
    <location>
        <begin position="1"/>
        <end position="36"/>
    </location>
</feature>
<dbReference type="RefSeq" id="XP_005093051.1">
    <property type="nucleotide sequence ID" value="XM_005092994.3"/>
</dbReference>
<dbReference type="Proteomes" id="UP000694888">
    <property type="component" value="Unplaced"/>
</dbReference>
<dbReference type="GeneID" id="101857626"/>
<accession>A0ABM0JGA6</accession>
<feature type="compositionally biased region" description="Polar residues" evidence="2">
    <location>
        <begin position="15"/>
        <end position="29"/>
    </location>
</feature>
<evidence type="ECO:0000313" key="4">
    <source>
        <dbReference type="Proteomes" id="UP000694888"/>
    </source>
</evidence>
<dbReference type="InterPro" id="IPR011010">
    <property type="entry name" value="DNA_brk_join_enz"/>
</dbReference>
<evidence type="ECO:0000256" key="2">
    <source>
        <dbReference type="SAM" id="MobiDB-lite"/>
    </source>
</evidence>
<dbReference type="PANTHER" id="PTHR33480">
    <property type="entry name" value="SET DOMAIN-CONTAINING PROTEIN-RELATED"/>
    <property type="match status" value="1"/>
</dbReference>
<sequence length="863" mass="96667">MASYGRKMLEAALSKNAQPESSRPYSTRSVRPPTAKVDCQDKVKEWLHLSSCCPEEGVLEEMDCGSSSHSEYEPFTSGSESESGEAFPASEKAIPEEEDVPESVVSQEQSEIFPMLQGIRDLPSVGPDRQQSDDVEPLECPPENDALEVTAPSQSQLRKAFAKVKIAGDPKSGSKRNYRKPDYCVFCKGMYVSKISAHYLSVHSKEAKVKDIVSLPIGSKERKRLMILLQNAGNHEHNCEVLRNGCGEITVSRRPTSQETSRPELYLPCTECKAWVFEKSLSLHSKTCPAGKNSDKNFLRNSRMLLSPFLQLDSDEGEIEDIISKMKETSKNPGLRQICMHDVLIREFCRGLVHKLGPLEEQRRKDKDNIRTKVRAVGRLVVRLNEKSNQDLDLSAFLKPTHFRLIVETVRDMGLESPNLSLTLGHYIKQIVQLKQSLALQGEDDEARKDADNFSLLIGAHWNNYVSAVALRRMKLRTLNKAVELPKTTDMVSLKNFLDQEIKKSLSLAKLSPQEWTDTAEVVMVRILLFNKRRVSEVEQLKVSDIRQIQTDSDNEEMLAQMGITERTLAKRMSVVEVRGKSTRGLRKVFVVLSDEMLEACKHLIQTRMNAGIDPSVDYLFARPSGSPLDGCSAMRNVTEKCPGLECPKLIRTRLLRKYLATTIQLLDMTGDELKMVADHMGHSVAVHTDVYRLQSSLLEKTKVARALIALENGNLTKFAGRNLASMPVEELPLPTADREDEEEDDLEPLNVAKESGSEHTGEDAGQPGAAVETLEDVGTVDDRLSMSEKTKKPQGRKRWSLEEETSLCTQFKENIVTKTNPSGMQIRQAQEKCPFLKERSVAVIKTKINNIILGKCKLSVSG</sequence>
<dbReference type="CDD" id="cd00397">
    <property type="entry name" value="DNA_BRE_C"/>
    <property type="match status" value="1"/>
</dbReference>
<protein>
    <submittedName>
        <fullName evidence="5">Uncharacterized protein LOC101857626</fullName>
    </submittedName>
</protein>
<evidence type="ECO:0000313" key="5">
    <source>
        <dbReference type="RefSeq" id="XP_005093051.1"/>
    </source>
</evidence>
<reference evidence="5" key="1">
    <citation type="submission" date="2025-08" db="UniProtKB">
        <authorList>
            <consortium name="RefSeq"/>
        </authorList>
    </citation>
    <scope>IDENTIFICATION</scope>
</reference>
<dbReference type="InterPro" id="IPR013762">
    <property type="entry name" value="Integrase-like_cat_sf"/>
</dbReference>
<feature type="region of interest" description="Disordered" evidence="2">
    <location>
        <begin position="777"/>
        <end position="799"/>
    </location>
</feature>
<dbReference type="SUPFAM" id="SSF56349">
    <property type="entry name" value="DNA breaking-rejoining enzymes"/>
    <property type="match status" value="1"/>
</dbReference>
<evidence type="ECO:0000259" key="3">
    <source>
        <dbReference type="PROSITE" id="PS51898"/>
    </source>
</evidence>
<evidence type="ECO:0000256" key="1">
    <source>
        <dbReference type="ARBA" id="ARBA00023172"/>
    </source>
</evidence>
<gene>
    <name evidence="5" type="primary">LOC101857626</name>
</gene>
<keyword evidence="4" id="KW-1185">Reference proteome</keyword>
<proteinExistence type="predicted"/>
<organism evidence="4 5">
    <name type="scientific">Aplysia californica</name>
    <name type="common">California sea hare</name>
    <dbReference type="NCBI Taxonomy" id="6500"/>
    <lineage>
        <taxon>Eukaryota</taxon>
        <taxon>Metazoa</taxon>
        <taxon>Spiralia</taxon>
        <taxon>Lophotrochozoa</taxon>
        <taxon>Mollusca</taxon>
        <taxon>Gastropoda</taxon>
        <taxon>Heterobranchia</taxon>
        <taxon>Euthyneura</taxon>
        <taxon>Tectipleura</taxon>
        <taxon>Aplysiida</taxon>
        <taxon>Aplysioidea</taxon>
        <taxon>Aplysiidae</taxon>
        <taxon>Aplysia</taxon>
    </lineage>
</organism>
<name>A0ABM0JGA6_APLCA</name>
<feature type="compositionally biased region" description="Basic and acidic residues" evidence="2">
    <location>
        <begin position="781"/>
        <end position="792"/>
    </location>
</feature>
<dbReference type="Gene3D" id="1.10.443.10">
    <property type="entry name" value="Intergrase catalytic core"/>
    <property type="match status" value="1"/>
</dbReference>
<feature type="region of interest" description="Disordered" evidence="2">
    <location>
        <begin position="60"/>
        <end position="101"/>
    </location>
</feature>
<dbReference type="PROSITE" id="PS51898">
    <property type="entry name" value="TYR_RECOMBINASE"/>
    <property type="match status" value="1"/>
</dbReference>
<feature type="domain" description="Tyr recombinase" evidence="3">
    <location>
        <begin position="493"/>
        <end position="706"/>
    </location>
</feature>